<dbReference type="Gene3D" id="1.10.287.130">
    <property type="match status" value="1"/>
</dbReference>
<dbReference type="SMART" id="SM00342">
    <property type="entry name" value="HTH_ARAC"/>
    <property type="match status" value="1"/>
</dbReference>
<feature type="modified residue" description="4-aspartylphosphate" evidence="8">
    <location>
        <position position="1166"/>
    </location>
</feature>
<dbReference type="GO" id="GO:0000155">
    <property type="term" value="F:phosphorelay sensor kinase activity"/>
    <property type="evidence" value="ECO:0007669"/>
    <property type="project" value="InterPro"/>
</dbReference>
<dbReference type="CDD" id="cd17574">
    <property type="entry name" value="REC_OmpR"/>
    <property type="match status" value="1"/>
</dbReference>
<dbReference type="GO" id="GO:0003700">
    <property type="term" value="F:DNA-binding transcription factor activity"/>
    <property type="evidence" value="ECO:0007669"/>
    <property type="project" value="InterPro"/>
</dbReference>
<evidence type="ECO:0000256" key="3">
    <source>
        <dbReference type="ARBA" id="ARBA00022553"/>
    </source>
</evidence>
<dbReference type="CDD" id="cd00082">
    <property type="entry name" value="HisKA"/>
    <property type="match status" value="1"/>
</dbReference>
<dbReference type="InterPro" id="IPR011110">
    <property type="entry name" value="Reg_prop"/>
</dbReference>
<keyword evidence="7" id="KW-0804">Transcription</keyword>
<dbReference type="InterPro" id="IPR015943">
    <property type="entry name" value="WD40/YVTN_repeat-like_dom_sf"/>
</dbReference>
<dbReference type="SMART" id="SM00448">
    <property type="entry name" value="REC"/>
    <property type="match status" value="1"/>
</dbReference>
<dbReference type="InterPro" id="IPR011123">
    <property type="entry name" value="Y_Y_Y"/>
</dbReference>
<dbReference type="PROSITE" id="PS50110">
    <property type="entry name" value="RESPONSE_REGULATORY"/>
    <property type="match status" value="1"/>
</dbReference>
<dbReference type="GO" id="GO:0043565">
    <property type="term" value="F:sequence-specific DNA binding"/>
    <property type="evidence" value="ECO:0007669"/>
    <property type="project" value="InterPro"/>
</dbReference>
<evidence type="ECO:0000313" key="15">
    <source>
        <dbReference type="Proteomes" id="UP000678679"/>
    </source>
</evidence>
<dbReference type="Pfam" id="PF02518">
    <property type="entry name" value="HATPase_c"/>
    <property type="match status" value="1"/>
</dbReference>
<dbReference type="SMART" id="SM00387">
    <property type="entry name" value="HATPase_c"/>
    <property type="match status" value="1"/>
</dbReference>
<dbReference type="PROSITE" id="PS50109">
    <property type="entry name" value="HIS_KIN"/>
    <property type="match status" value="1"/>
</dbReference>
<evidence type="ECO:0000256" key="1">
    <source>
        <dbReference type="ARBA" id="ARBA00000085"/>
    </source>
</evidence>
<feature type="signal peptide" evidence="10">
    <location>
        <begin position="1"/>
        <end position="19"/>
    </location>
</feature>
<keyword evidence="9" id="KW-0812">Transmembrane</keyword>
<accession>A0AAX1NEE6</accession>
<dbReference type="SUPFAM" id="SSF55874">
    <property type="entry name" value="ATPase domain of HSP90 chaperone/DNA topoisomerase II/histidine kinase"/>
    <property type="match status" value="1"/>
</dbReference>
<dbReference type="Pfam" id="PF07494">
    <property type="entry name" value="Reg_prop"/>
    <property type="match status" value="1"/>
</dbReference>
<keyword evidence="3 8" id="KW-0597">Phosphoprotein</keyword>
<gene>
    <name evidence="14" type="ORF">KMW28_24280</name>
</gene>
<dbReference type="PANTHER" id="PTHR43547:SF2">
    <property type="entry name" value="HYBRID SIGNAL TRANSDUCTION HISTIDINE KINASE C"/>
    <property type="match status" value="1"/>
</dbReference>
<evidence type="ECO:0000256" key="9">
    <source>
        <dbReference type="SAM" id="Phobius"/>
    </source>
</evidence>
<evidence type="ECO:0000256" key="10">
    <source>
        <dbReference type="SAM" id="SignalP"/>
    </source>
</evidence>
<dbReference type="RefSeq" id="WP_183363884.1">
    <property type="nucleotide sequence ID" value="NZ_CP076133.1"/>
</dbReference>
<dbReference type="KEGG" id="fya:KMW28_24280"/>
<dbReference type="SUPFAM" id="SSF52172">
    <property type="entry name" value="CheY-like"/>
    <property type="match status" value="1"/>
</dbReference>
<dbReference type="InterPro" id="IPR001789">
    <property type="entry name" value="Sig_transdc_resp-reg_receiver"/>
</dbReference>
<dbReference type="PROSITE" id="PS01124">
    <property type="entry name" value="HTH_ARAC_FAMILY_2"/>
    <property type="match status" value="1"/>
</dbReference>
<dbReference type="Gene3D" id="3.40.50.2300">
    <property type="match status" value="1"/>
</dbReference>
<keyword evidence="15" id="KW-1185">Reference proteome</keyword>
<proteinExistence type="predicted"/>
<feature type="transmembrane region" description="Helical" evidence="9">
    <location>
        <begin position="798"/>
        <end position="820"/>
    </location>
</feature>
<feature type="domain" description="Histidine kinase" evidence="12">
    <location>
        <begin position="856"/>
        <end position="1073"/>
    </location>
</feature>
<evidence type="ECO:0000256" key="8">
    <source>
        <dbReference type="PROSITE-ProRule" id="PRU00169"/>
    </source>
</evidence>
<feature type="domain" description="Response regulatory" evidence="13">
    <location>
        <begin position="1118"/>
        <end position="1233"/>
    </location>
</feature>
<dbReference type="SUPFAM" id="SSF63829">
    <property type="entry name" value="Calcium-dependent phosphotriesterase"/>
    <property type="match status" value="2"/>
</dbReference>
<dbReference type="Pfam" id="PF07495">
    <property type="entry name" value="Y_Y_Y"/>
    <property type="match status" value="1"/>
</dbReference>
<evidence type="ECO:0000259" key="13">
    <source>
        <dbReference type="PROSITE" id="PS50110"/>
    </source>
</evidence>
<dbReference type="SUPFAM" id="SSF46689">
    <property type="entry name" value="Homeodomain-like"/>
    <property type="match status" value="1"/>
</dbReference>
<evidence type="ECO:0000256" key="7">
    <source>
        <dbReference type="ARBA" id="ARBA00023163"/>
    </source>
</evidence>
<feature type="chain" id="PRO_5043376460" description="histidine kinase" evidence="10">
    <location>
        <begin position="20"/>
        <end position="1370"/>
    </location>
</feature>
<dbReference type="PANTHER" id="PTHR43547">
    <property type="entry name" value="TWO-COMPONENT HISTIDINE KINASE"/>
    <property type="match status" value="1"/>
</dbReference>
<dbReference type="InterPro" id="IPR003594">
    <property type="entry name" value="HATPase_dom"/>
</dbReference>
<dbReference type="InterPro" id="IPR004358">
    <property type="entry name" value="Sig_transdc_His_kin-like_C"/>
</dbReference>
<dbReference type="EC" id="2.7.13.3" evidence="2"/>
<keyword evidence="10" id="KW-0732">Signal</keyword>
<keyword evidence="9" id="KW-0472">Membrane</keyword>
<keyword evidence="6" id="KW-0805">Transcription regulation</keyword>
<organism evidence="14 15">
    <name type="scientific">Flammeovirga yaeyamensis</name>
    <dbReference type="NCBI Taxonomy" id="367791"/>
    <lineage>
        <taxon>Bacteria</taxon>
        <taxon>Pseudomonadati</taxon>
        <taxon>Bacteroidota</taxon>
        <taxon>Cytophagia</taxon>
        <taxon>Cytophagales</taxon>
        <taxon>Flammeovirgaceae</taxon>
        <taxon>Flammeovirga</taxon>
    </lineage>
</organism>
<dbReference type="InterPro" id="IPR018060">
    <property type="entry name" value="HTH_AraC"/>
</dbReference>
<dbReference type="InterPro" id="IPR009057">
    <property type="entry name" value="Homeodomain-like_sf"/>
</dbReference>
<dbReference type="PRINTS" id="PR00344">
    <property type="entry name" value="BCTRLSENSOR"/>
</dbReference>
<sequence>MLKCFYLCILICSMELVVAQTPLNYTQQLTASDGLSYNDVTFTFEDSKKYLWVGTFYGLNRYDGYDFTVYKNSSKNTSLISNNIRCITEDSKGRIWIGTDMGISVYKYSSDTFTTVLSSSDDFAPTKGLFVSKLIEEPKSKNMYCFTEQNGIIVFDSAFQFVREYHFPDKAFYKEVSINDAIILDESNFLLSAMKGLVHFNKNTQKFVRIIDPQIQYSNSILGFDKNKILVTPHLGFAILSYKIEHNTFSYTLLSKDLQSYRFISATIDNLNNLWFGTFNNGLIRVNNLNKVLAAKPTTISKFELENELCKVRHILPTQTNTCWVSTRENGVYKFDSEDKPFHYVDDHFKTNPGVYPNKIITFSVLDSQRVFVNPNSKELELLNTTTKKNEEKYADFSSFSSAKLSNIFIDSKKNTWIRYANNTIIKLENNNKKFDIIQHENLQKQFNFREFVEDFYGNIWIHCRDYVYKLSLDGKGKLANCEVLKMHPFFIDNNFPKVSKIYPDPLLPYIWLGSNQNGLYRIKLEKEKALNSLPIEQFYTCENDKSTLIDNFVTTIKRAPNKDLWVGTQGGLCKAIEGERTLQFKRYTEQDGLTSNIIKNILIDKNSCLWIPTNFGLNYLDPSQQSIRKFYKEQGLPFDEFRPGSAILDNDIVLLSSDYGYFYFNTNIGKKVAKEHPILHFGKLKVFGTTISPGDTVDNRVLLQKNLNNTQNLQLNHNENSFSIELISPHYSNPNSYYLKYRLHPINTEWVKVTSNNKYIQFNALQTGKYVFEAMASNSNGEWTDVREIEITINPPWWNTLIMRMVYIILAIVFIYGIIKYRMKILRLQHSMQLKQIEKERVDEINKAKLQYFSNISHEIKTPITLIAGPAELLLNEYSNQPKLLKNLRIIQQQSQKVVQLINQVHEFQQSDAVHPKLNNSHFCLNIFLDEIIANFEFMANMHEKHLLLLHQDDTIFVYADKDKLERVFNNLLNNAFKYTQPNDRIEISYRIDDVKLCIDIKDTGIGITEEDIPHIFERFYRSKARNTINVEGAGIGLAFSKRLIEMHNGEVTVESVPNVETIFTVVLPIVTKSVSEEIYQEEKATLKVERSTPTENITINANEKKLSVNVAIQKASVYLVEDNVELRDFISNSLKDTFEVTAFNNGQLCIDALENEWPDLIVSDVLMPEINGFELCRKIKSDIKTSHIPVILLTACAELPDKVQGLREGADSYITKPFDIQYLVSNIESILVTRKQLRERFNVNIPLTLKAEEFSGADVAFIEKLYDLMEKNLSNPEIDMDYFARHLYLNRSYFFKKVKALTNQTPYDVLKAYRVKKAAEFLTTENMSIADAFVSAGFKNRPHFNRVFKEHLKMTPSQYVEDFKNKKT</sequence>
<dbReference type="InterPro" id="IPR005467">
    <property type="entry name" value="His_kinase_dom"/>
</dbReference>
<dbReference type="Pfam" id="PF00512">
    <property type="entry name" value="HisKA"/>
    <property type="match status" value="1"/>
</dbReference>
<dbReference type="Pfam" id="PF00072">
    <property type="entry name" value="Response_reg"/>
    <property type="match status" value="1"/>
</dbReference>
<evidence type="ECO:0000313" key="14">
    <source>
        <dbReference type="EMBL" id="QWG05541.1"/>
    </source>
</evidence>
<reference evidence="14 15" key="1">
    <citation type="submission" date="2021-05" db="EMBL/GenBank/DDBJ databases">
        <title>Comparative genomic studies on the polysaccharide-degrading batcterial strains of the Flammeovirga genus.</title>
        <authorList>
            <person name="Zewei F."/>
            <person name="Zheng Z."/>
            <person name="Yu L."/>
            <person name="Ruyue G."/>
            <person name="Yanhong M."/>
            <person name="Yuanyuan C."/>
            <person name="Jingyan G."/>
            <person name="Wenjun H."/>
        </authorList>
    </citation>
    <scope>NUCLEOTIDE SEQUENCE [LARGE SCALE GENOMIC DNA]</scope>
    <source>
        <strain evidence="14 15">NBRC:100898</strain>
    </source>
</reference>
<dbReference type="Pfam" id="PF12833">
    <property type="entry name" value="HTH_18"/>
    <property type="match status" value="1"/>
</dbReference>
<dbReference type="InterPro" id="IPR013783">
    <property type="entry name" value="Ig-like_fold"/>
</dbReference>
<protein>
    <recommendedName>
        <fullName evidence="2">histidine kinase</fullName>
        <ecNumber evidence="2">2.7.13.3</ecNumber>
    </recommendedName>
</protein>
<comment type="catalytic activity">
    <reaction evidence="1">
        <text>ATP + protein L-histidine = ADP + protein N-phospho-L-histidine.</text>
        <dbReference type="EC" id="2.7.13.3"/>
    </reaction>
</comment>
<dbReference type="Proteomes" id="UP000678679">
    <property type="component" value="Chromosome 2"/>
</dbReference>
<dbReference type="EMBL" id="CP076133">
    <property type="protein sequence ID" value="QWG05541.1"/>
    <property type="molecule type" value="Genomic_DNA"/>
</dbReference>
<evidence type="ECO:0000259" key="11">
    <source>
        <dbReference type="PROSITE" id="PS01124"/>
    </source>
</evidence>
<keyword evidence="9" id="KW-1133">Transmembrane helix</keyword>
<dbReference type="Gene3D" id="1.10.10.60">
    <property type="entry name" value="Homeodomain-like"/>
    <property type="match status" value="2"/>
</dbReference>
<dbReference type="SUPFAM" id="SSF47384">
    <property type="entry name" value="Homodimeric domain of signal transducing histidine kinase"/>
    <property type="match status" value="1"/>
</dbReference>
<dbReference type="SMART" id="SM00388">
    <property type="entry name" value="HisKA"/>
    <property type="match status" value="1"/>
</dbReference>
<evidence type="ECO:0000256" key="4">
    <source>
        <dbReference type="ARBA" id="ARBA00022679"/>
    </source>
</evidence>
<dbReference type="Gene3D" id="2.60.40.10">
    <property type="entry name" value="Immunoglobulins"/>
    <property type="match status" value="1"/>
</dbReference>
<dbReference type="InterPro" id="IPR011006">
    <property type="entry name" value="CheY-like_superfamily"/>
</dbReference>
<dbReference type="Gene3D" id="3.30.565.10">
    <property type="entry name" value="Histidine kinase-like ATPase, C-terminal domain"/>
    <property type="match status" value="1"/>
</dbReference>
<keyword evidence="4" id="KW-0808">Transferase</keyword>
<dbReference type="CDD" id="cd00075">
    <property type="entry name" value="HATPase"/>
    <property type="match status" value="1"/>
</dbReference>
<keyword evidence="5" id="KW-0418">Kinase</keyword>
<dbReference type="Gene3D" id="2.130.10.10">
    <property type="entry name" value="YVTN repeat-like/Quinoprotein amine dehydrogenase"/>
    <property type="match status" value="2"/>
</dbReference>
<evidence type="ECO:0000256" key="2">
    <source>
        <dbReference type="ARBA" id="ARBA00012438"/>
    </source>
</evidence>
<dbReference type="InterPro" id="IPR003661">
    <property type="entry name" value="HisK_dim/P_dom"/>
</dbReference>
<evidence type="ECO:0000259" key="12">
    <source>
        <dbReference type="PROSITE" id="PS50109"/>
    </source>
</evidence>
<feature type="domain" description="HTH araC/xylS-type" evidence="11">
    <location>
        <begin position="1265"/>
        <end position="1364"/>
    </location>
</feature>
<evidence type="ECO:0000256" key="5">
    <source>
        <dbReference type="ARBA" id="ARBA00022777"/>
    </source>
</evidence>
<dbReference type="InterPro" id="IPR036890">
    <property type="entry name" value="HATPase_C_sf"/>
</dbReference>
<dbReference type="FunFam" id="3.30.565.10:FF:000006">
    <property type="entry name" value="Sensor histidine kinase WalK"/>
    <property type="match status" value="1"/>
</dbReference>
<dbReference type="InterPro" id="IPR036097">
    <property type="entry name" value="HisK_dim/P_sf"/>
</dbReference>
<name>A0AAX1NEE6_9BACT</name>
<evidence type="ECO:0000256" key="6">
    <source>
        <dbReference type="ARBA" id="ARBA00023015"/>
    </source>
</evidence>